<comment type="caution">
    <text evidence="22">The sequence shown here is derived from an EMBL/GenBank/DDBJ whole genome shotgun (WGS) entry which is preliminary data.</text>
</comment>
<evidence type="ECO:0000256" key="12">
    <source>
        <dbReference type="ARBA" id="ARBA00048028"/>
    </source>
</evidence>
<evidence type="ECO:0000256" key="1">
    <source>
        <dbReference type="ARBA" id="ARBA00001958"/>
    </source>
</evidence>
<dbReference type="AlphaFoldDB" id="A0A5S5C3B0"/>
<keyword evidence="9 13" id="KW-0560">Oxidoreductase</keyword>
<comment type="similarity">
    <text evidence="2 13 19">Belongs to the IMPDH/GMPR family.</text>
</comment>
<feature type="binding site" evidence="16">
    <location>
        <begin position="251"/>
        <end position="253"/>
    </location>
    <ligand>
        <name>NAD(+)</name>
        <dbReference type="ChEBI" id="CHEBI:57540"/>
    </ligand>
</feature>
<evidence type="ECO:0000256" key="8">
    <source>
        <dbReference type="ARBA" id="ARBA00022958"/>
    </source>
</evidence>
<dbReference type="Gene3D" id="3.20.20.70">
    <property type="entry name" value="Aldolase class I"/>
    <property type="match status" value="1"/>
</dbReference>
<dbReference type="OrthoDB" id="9805398at2"/>
<evidence type="ECO:0000256" key="13">
    <source>
        <dbReference type="HAMAP-Rule" id="MF_01964"/>
    </source>
</evidence>
<feature type="binding site" description="in other chain" evidence="13 17">
    <location>
        <position position="303"/>
    </location>
    <ligand>
        <name>K(+)</name>
        <dbReference type="ChEBI" id="CHEBI:29103"/>
        <note>ligand shared between two tetrameric partners</note>
    </ligand>
</feature>
<feature type="domain" description="CBS" evidence="21">
    <location>
        <begin position="157"/>
        <end position="217"/>
    </location>
</feature>
<evidence type="ECO:0000256" key="4">
    <source>
        <dbReference type="ARBA" id="ARBA00022723"/>
    </source>
</evidence>
<evidence type="ECO:0000256" key="9">
    <source>
        <dbReference type="ARBA" id="ARBA00023002"/>
    </source>
</evidence>
<dbReference type="HAMAP" id="MF_01964">
    <property type="entry name" value="IMPDH"/>
    <property type="match status" value="1"/>
</dbReference>
<dbReference type="GO" id="GO:0006177">
    <property type="term" value="P:GMP biosynthetic process"/>
    <property type="evidence" value="ECO:0007669"/>
    <property type="project" value="UniProtKB-UniRule"/>
</dbReference>
<dbReference type="NCBIfam" id="TIGR01302">
    <property type="entry name" value="IMP_dehydrog"/>
    <property type="match status" value="1"/>
</dbReference>
<reference evidence="22 23" key="1">
    <citation type="submission" date="2019-07" db="EMBL/GenBank/DDBJ databases">
        <title>Genomic Encyclopedia of Archaeal and Bacterial Type Strains, Phase II (KMG-II): from individual species to whole genera.</title>
        <authorList>
            <person name="Goeker M."/>
        </authorList>
    </citation>
    <scope>NUCLEOTIDE SEQUENCE [LARGE SCALE GENOMIC DNA]</scope>
    <source>
        <strain evidence="22 23">DSM 17527</strain>
    </source>
</reference>
<dbReference type="RefSeq" id="WP_148782934.1">
    <property type="nucleotide sequence ID" value="NZ_VNHU01000006.1"/>
</dbReference>
<evidence type="ECO:0000256" key="14">
    <source>
        <dbReference type="PIRSR" id="PIRSR000130-1"/>
    </source>
</evidence>
<feature type="binding site" evidence="13">
    <location>
        <position position="474"/>
    </location>
    <ligand>
        <name>K(+)</name>
        <dbReference type="ChEBI" id="CHEBI:29103"/>
        <note>ligand shared between two tetrameric partners</note>
    </ligand>
</feature>
<evidence type="ECO:0000256" key="18">
    <source>
        <dbReference type="PROSITE-ProRule" id="PRU00703"/>
    </source>
</evidence>
<dbReference type="CDD" id="cd04601">
    <property type="entry name" value="CBS_pair_IMPDH"/>
    <property type="match status" value="1"/>
</dbReference>
<dbReference type="SMART" id="SM01240">
    <property type="entry name" value="IMPDH"/>
    <property type="match status" value="1"/>
</dbReference>
<keyword evidence="10 13" id="KW-0520">NAD</keyword>
<comment type="subunit">
    <text evidence="3 13">Homotetramer.</text>
</comment>
<proteinExistence type="inferred from homology"/>
<feature type="binding site" evidence="13 15">
    <location>
        <begin position="364"/>
        <end position="365"/>
    </location>
    <ligand>
        <name>IMP</name>
        <dbReference type="ChEBI" id="CHEBI:58053"/>
    </ligand>
</feature>
<comment type="function">
    <text evidence="13">Catalyzes the conversion of inosine 5'-phosphate (IMP) to xanthosine 5'-phosphate (XMP), the first committed and rate-limiting step in the de novo synthesis of guanine nucleotides, and therefore plays an important role in the regulation of cell growth.</text>
</comment>
<feature type="binding site" evidence="13">
    <location>
        <position position="475"/>
    </location>
    <ligand>
        <name>K(+)</name>
        <dbReference type="ChEBI" id="CHEBI:29103"/>
        <note>ligand shared between two tetrameric partners</note>
    </ligand>
</feature>
<dbReference type="FunFam" id="3.20.20.70:FF:000003">
    <property type="entry name" value="GMP reductase"/>
    <property type="match status" value="1"/>
</dbReference>
<dbReference type="GO" id="GO:0006183">
    <property type="term" value="P:GTP biosynthetic process"/>
    <property type="evidence" value="ECO:0007669"/>
    <property type="project" value="TreeGrafter"/>
</dbReference>
<name>A0A5S5C3B0_9FLAO</name>
<dbReference type="PIRSF" id="PIRSF000130">
    <property type="entry name" value="IMPDH"/>
    <property type="match status" value="1"/>
</dbReference>
<dbReference type="InterPro" id="IPR000644">
    <property type="entry name" value="CBS_dom"/>
</dbReference>
<dbReference type="InterPro" id="IPR046342">
    <property type="entry name" value="CBS_dom_sf"/>
</dbReference>
<accession>A0A5S5C3B0</accession>
<comment type="pathway">
    <text evidence="13 20">Purine metabolism; XMP biosynthesis via de novo pathway; XMP from IMP: step 1/1.</text>
</comment>
<evidence type="ECO:0000256" key="16">
    <source>
        <dbReference type="PIRSR" id="PIRSR000130-3"/>
    </source>
</evidence>
<feature type="active site" description="Proton acceptor" evidence="13 14">
    <location>
        <position position="404"/>
    </location>
</feature>
<dbReference type="PANTHER" id="PTHR11911:SF111">
    <property type="entry name" value="INOSINE-5'-MONOPHOSPHATE DEHYDROGENASE"/>
    <property type="match status" value="1"/>
</dbReference>
<evidence type="ECO:0000256" key="11">
    <source>
        <dbReference type="ARBA" id="ARBA00023122"/>
    </source>
</evidence>
<dbReference type="Pfam" id="PF00571">
    <property type="entry name" value="CBS"/>
    <property type="match status" value="2"/>
</dbReference>
<dbReference type="GO" id="GO:0003938">
    <property type="term" value="F:IMP dehydrogenase activity"/>
    <property type="evidence" value="ECO:0007669"/>
    <property type="project" value="UniProtKB-UniRule"/>
</dbReference>
<feature type="binding site" evidence="13">
    <location>
        <position position="251"/>
    </location>
    <ligand>
        <name>NAD(+)</name>
        <dbReference type="ChEBI" id="CHEBI:57540"/>
    </ligand>
</feature>
<dbReference type="InterPro" id="IPR001093">
    <property type="entry name" value="IMP_DH_GMPRt"/>
</dbReference>
<dbReference type="PROSITE" id="PS00487">
    <property type="entry name" value="IMP_DH_GMP_RED"/>
    <property type="match status" value="1"/>
</dbReference>
<evidence type="ECO:0000256" key="6">
    <source>
        <dbReference type="ARBA" id="ARBA00022749"/>
    </source>
</evidence>
<dbReference type="SUPFAM" id="SSF51412">
    <property type="entry name" value="Inosine monophosphate dehydrogenase (IMPDH)"/>
    <property type="match status" value="1"/>
</dbReference>
<gene>
    <name evidence="13" type="primary">guaB</name>
    <name evidence="22" type="ORF">BD809_106159</name>
</gene>
<comment type="activity regulation">
    <text evidence="13">Mycophenolic acid (MPA) is a non-competitive inhibitor that prevents formation of the closed enzyme conformation by binding to the same site as the amobile flap. In contrast, mizoribine monophosphate (MZP) is a competitive inhibitor that induces the closed conformation. MPA is a potent inhibitor of mammalian IMPDHs but a poor inhibitor of the bacterial enzymes. MZP is a more potent inhibitor of bacterial IMPDH.</text>
</comment>
<dbReference type="InterPro" id="IPR013785">
    <property type="entry name" value="Aldolase_TIM"/>
</dbReference>
<dbReference type="Proteomes" id="UP000324376">
    <property type="component" value="Unassembled WGS sequence"/>
</dbReference>
<organism evidence="22 23">
    <name type="scientific">Aquimarina intermedia</name>
    <dbReference type="NCBI Taxonomy" id="350814"/>
    <lineage>
        <taxon>Bacteria</taxon>
        <taxon>Pseudomonadati</taxon>
        <taxon>Bacteroidota</taxon>
        <taxon>Flavobacteriia</taxon>
        <taxon>Flavobacteriales</taxon>
        <taxon>Flavobacteriaceae</taxon>
        <taxon>Aquimarina</taxon>
    </lineage>
</organism>
<comment type="cofactor">
    <cofactor evidence="1 13">
        <name>K(+)</name>
        <dbReference type="ChEBI" id="CHEBI:29103"/>
    </cofactor>
</comment>
<evidence type="ECO:0000256" key="19">
    <source>
        <dbReference type="RuleBase" id="RU003927"/>
    </source>
</evidence>
<evidence type="ECO:0000313" key="22">
    <source>
        <dbReference type="EMBL" id="TYP72906.1"/>
    </source>
</evidence>
<sequence length="490" mass="52087">MTAHESKIVGEGLTYDDVLLVPAFSEVLPRDVNIQSKFTRNISINVPIVSAAMDTVTESSMAIAMAQEGGIGVLHKNMTIEEQAIKVRKVKRAESGMIIDPVTLPLNAKVVDAKNNMREHSIGGIPIVDDQKKLLGIVTNRDLRFEKNDQRPISEVMTSNNLVTVGEGTSLQEAEVILQKNKIEKLPVVSNQNTLIGLITFRDITKLTLKPSANKDALGRLRVAAAIGVTGDAVDRAEALVNAGVDAVVIDTAHGHTKGVVSVLKEIKQKFPELDVIVGNIATAEAAKYLVDAGADAVKVGIGPGSICTTRVVAGVGFPQFSAVLEVAAAIKGSGVPVIADGGIRYTGDIPKAIAAGADCVMLGSLLAGTKESPGETIIYEGRKYKTYRGMGSVEAMKKGSKDRYFQDVEDDIKKLVPEGIVGRVAYKGDLYESIHQFVGGLRAGMGYCGAADVATLKDTGRFVKITASGINESHPHDVTITKESPNYSR</sequence>
<dbReference type="CDD" id="cd00381">
    <property type="entry name" value="IMPDH"/>
    <property type="match status" value="1"/>
</dbReference>
<evidence type="ECO:0000259" key="21">
    <source>
        <dbReference type="PROSITE" id="PS51371"/>
    </source>
</evidence>
<dbReference type="Pfam" id="PF00478">
    <property type="entry name" value="IMPDH"/>
    <property type="match status" value="1"/>
</dbReference>
<evidence type="ECO:0000256" key="3">
    <source>
        <dbReference type="ARBA" id="ARBA00011881"/>
    </source>
</evidence>
<keyword evidence="6 13" id="KW-0332">GMP biosynthesis</keyword>
<evidence type="ECO:0000256" key="20">
    <source>
        <dbReference type="RuleBase" id="RU003928"/>
    </source>
</evidence>
<feature type="binding site" evidence="13 15">
    <location>
        <position position="306"/>
    </location>
    <ligand>
        <name>IMP</name>
        <dbReference type="ChEBI" id="CHEBI:58053"/>
    </ligand>
</feature>
<keyword evidence="7 13" id="KW-0658">Purine biosynthesis</keyword>
<comment type="catalytic activity">
    <reaction evidence="12 13 20">
        <text>IMP + NAD(+) + H2O = XMP + NADH + H(+)</text>
        <dbReference type="Rhea" id="RHEA:11708"/>
        <dbReference type="ChEBI" id="CHEBI:15377"/>
        <dbReference type="ChEBI" id="CHEBI:15378"/>
        <dbReference type="ChEBI" id="CHEBI:57464"/>
        <dbReference type="ChEBI" id="CHEBI:57540"/>
        <dbReference type="ChEBI" id="CHEBI:57945"/>
        <dbReference type="ChEBI" id="CHEBI:58053"/>
        <dbReference type="EC" id="1.1.1.205"/>
    </reaction>
</comment>
<keyword evidence="4 13" id="KW-0479">Metal-binding</keyword>
<feature type="binding site" evidence="13 15">
    <location>
        <position position="419"/>
    </location>
    <ligand>
        <name>IMP</name>
        <dbReference type="ChEBI" id="CHEBI:58053"/>
    </ligand>
</feature>
<keyword evidence="8 13" id="KW-0630">Potassium</keyword>
<keyword evidence="11 18" id="KW-0129">CBS domain</keyword>
<dbReference type="UniPathway" id="UPA00601">
    <property type="reaction ID" value="UER00295"/>
</dbReference>
<keyword evidence="23" id="KW-1185">Reference proteome</keyword>
<dbReference type="SUPFAM" id="SSF54631">
    <property type="entry name" value="CBS-domain pair"/>
    <property type="match status" value="1"/>
</dbReference>
<comment type="caution">
    <text evidence="13">Lacks conserved residue(s) required for the propagation of feature annotation.</text>
</comment>
<feature type="domain" description="CBS" evidence="21">
    <location>
        <begin position="97"/>
        <end position="153"/>
    </location>
</feature>
<feature type="binding site" evidence="13 16">
    <location>
        <begin position="301"/>
        <end position="303"/>
    </location>
    <ligand>
        <name>NAD(+)</name>
        <dbReference type="ChEBI" id="CHEBI:57540"/>
    </ligand>
</feature>
<evidence type="ECO:0000256" key="7">
    <source>
        <dbReference type="ARBA" id="ARBA00022755"/>
    </source>
</evidence>
<feature type="binding site" description="in other chain" evidence="13 17">
    <location>
        <position position="305"/>
    </location>
    <ligand>
        <name>K(+)</name>
        <dbReference type="ChEBI" id="CHEBI:29103"/>
        <note>ligand shared between two tetrameric partners</note>
    </ligand>
</feature>
<feature type="binding site" evidence="13">
    <location>
        <position position="473"/>
    </location>
    <ligand>
        <name>K(+)</name>
        <dbReference type="ChEBI" id="CHEBI:29103"/>
        <note>ligand shared between two tetrameric partners</note>
    </ligand>
</feature>
<evidence type="ECO:0000256" key="15">
    <source>
        <dbReference type="PIRSR" id="PIRSR000130-2"/>
    </source>
</evidence>
<dbReference type="GO" id="GO:0000166">
    <property type="term" value="F:nucleotide binding"/>
    <property type="evidence" value="ECO:0007669"/>
    <property type="project" value="UniProtKB-UniRule"/>
</dbReference>
<feature type="binding site" description="in other chain" evidence="13 17">
    <location>
        <position position="308"/>
    </location>
    <ligand>
        <name>K(+)</name>
        <dbReference type="ChEBI" id="CHEBI:29103"/>
        <note>ligand shared between two tetrameric partners</note>
    </ligand>
</feature>
<keyword evidence="5" id="KW-0677">Repeat</keyword>
<dbReference type="GO" id="GO:0046872">
    <property type="term" value="F:metal ion binding"/>
    <property type="evidence" value="ECO:0007669"/>
    <property type="project" value="UniProtKB-UniRule"/>
</dbReference>
<evidence type="ECO:0000256" key="5">
    <source>
        <dbReference type="ARBA" id="ARBA00022737"/>
    </source>
</evidence>
<protein>
    <recommendedName>
        <fullName evidence="13 20">Inosine-5'-monophosphate dehydrogenase</fullName>
        <shortName evidence="13">IMP dehydrogenase</shortName>
        <shortName evidence="13">IMPD</shortName>
        <shortName evidence="13">IMPDH</shortName>
        <ecNumber evidence="13 20">1.1.1.205</ecNumber>
    </recommendedName>
</protein>
<evidence type="ECO:0000256" key="2">
    <source>
        <dbReference type="ARBA" id="ARBA00005502"/>
    </source>
</evidence>
<evidence type="ECO:0000313" key="23">
    <source>
        <dbReference type="Proteomes" id="UP000324376"/>
    </source>
</evidence>
<dbReference type="PROSITE" id="PS51371">
    <property type="entry name" value="CBS"/>
    <property type="match status" value="2"/>
</dbReference>
<evidence type="ECO:0000256" key="10">
    <source>
        <dbReference type="ARBA" id="ARBA00023027"/>
    </source>
</evidence>
<dbReference type="PANTHER" id="PTHR11911">
    <property type="entry name" value="INOSINE-5-MONOPHOSPHATE DEHYDROGENASE RELATED"/>
    <property type="match status" value="1"/>
</dbReference>
<dbReference type="InterPro" id="IPR005990">
    <property type="entry name" value="IMP_DH"/>
</dbReference>
<feature type="binding site" evidence="13 15">
    <location>
        <begin position="388"/>
        <end position="392"/>
    </location>
    <ligand>
        <name>IMP</name>
        <dbReference type="ChEBI" id="CHEBI:58053"/>
    </ligand>
</feature>
<feature type="binding site" evidence="13 15">
    <location>
        <begin position="341"/>
        <end position="343"/>
    </location>
    <ligand>
        <name>IMP</name>
        <dbReference type="ChEBI" id="CHEBI:58053"/>
    </ligand>
</feature>
<dbReference type="SMART" id="SM00116">
    <property type="entry name" value="CBS"/>
    <property type="match status" value="2"/>
</dbReference>
<dbReference type="EC" id="1.1.1.205" evidence="13 20"/>
<feature type="active site" description="Thioimidate intermediate" evidence="13 14">
    <location>
        <position position="308"/>
    </location>
</feature>
<evidence type="ECO:0000256" key="17">
    <source>
        <dbReference type="PIRSR" id="PIRSR000130-4"/>
    </source>
</evidence>
<dbReference type="InterPro" id="IPR015875">
    <property type="entry name" value="IMP_DH/GMP_Rdtase_CS"/>
</dbReference>
<dbReference type="EMBL" id="VNHU01000006">
    <property type="protein sequence ID" value="TYP72906.1"/>
    <property type="molecule type" value="Genomic_DNA"/>
</dbReference>